<dbReference type="CDD" id="cd01562">
    <property type="entry name" value="Thr-dehyd"/>
    <property type="match status" value="1"/>
</dbReference>
<dbReference type="InterPro" id="IPR001926">
    <property type="entry name" value="TrpB-like_PALP"/>
</dbReference>
<dbReference type="FunFam" id="3.40.50.1100:FF:000007">
    <property type="entry name" value="L-threonine dehydratase catabolic TdcB"/>
    <property type="match status" value="1"/>
</dbReference>
<evidence type="ECO:0000256" key="7">
    <source>
        <dbReference type="ARBA" id="ARBA00022533"/>
    </source>
</evidence>
<dbReference type="InterPro" id="IPR036052">
    <property type="entry name" value="TrpB-like_PALP_sf"/>
</dbReference>
<dbReference type="Proteomes" id="UP000298111">
    <property type="component" value="Unassembled WGS sequence"/>
</dbReference>
<dbReference type="GO" id="GO:0006565">
    <property type="term" value="P:L-serine catabolic process"/>
    <property type="evidence" value="ECO:0007669"/>
    <property type="project" value="TreeGrafter"/>
</dbReference>
<reference evidence="10 11" key="1">
    <citation type="submission" date="2018-10" db="EMBL/GenBank/DDBJ databases">
        <title>Isolation of pseudouridimycin from Streptomyces albus DSM 40763.</title>
        <authorList>
            <person name="Rosenqvist P."/>
            <person name="Metsae-Ketelae M."/>
            <person name="Virta P."/>
        </authorList>
    </citation>
    <scope>NUCLEOTIDE SEQUENCE [LARGE SCALE GENOMIC DNA]</scope>
    <source>
        <strain evidence="10 11">DSM 40763</strain>
    </source>
</reference>
<evidence type="ECO:0000256" key="3">
    <source>
        <dbReference type="ARBA" id="ARBA00010869"/>
    </source>
</evidence>
<evidence type="ECO:0000256" key="8">
    <source>
        <dbReference type="ARBA" id="ARBA00022898"/>
    </source>
</evidence>
<dbReference type="PANTHER" id="PTHR48078">
    <property type="entry name" value="THREONINE DEHYDRATASE, MITOCHONDRIAL-RELATED"/>
    <property type="match status" value="1"/>
</dbReference>
<dbReference type="PROSITE" id="PS00165">
    <property type="entry name" value="DEHYDRATASE_SER_THR"/>
    <property type="match status" value="1"/>
</dbReference>
<evidence type="ECO:0000256" key="9">
    <source>
        <dbReference type="ARBA" id="ARBA00023239"/>
    </source>
</evidence>
<dbReference type="GO" id="GO:0004794">
    <property type="term" value="F:threonine deaminase activity"/>
    <property type="evidence" value="ECO:0007669"/>
    <property type="project" value="UniProtKB-EC"/>
</dbReference>
<evidence type="ECO:0000256" key="2">
    <source>
        <dbReference type="ARBA" id="ARBA00004958"/>
    </source>
</evidence>
<dbReference type="GO" id="GO:0003941">
    <property type="term" value="F:L-serine ammonia-lyase activity"/>
    <property type="evidence" value="ECO:0007669"/>
    <property type="project" value="TreeGrafter"/>
</dbReference>
<dbReference type="SUPFAM" id="SSF53686">
    <property type="entry name" value="Tryptophan synthase beta subunit-like PLP-dependent enzymes"/>
    <property type="match status" value="1"/>
</dbReference>
<dbReference type="Gene3D" id="3.40.50.1100">
    <property type="match status" value="2"/>
</dbReference>
<evidence type="ECO:0000256" key="6">
    <source>
        <dbReference type="ARBA" id="ARBA00022248"/>
    </source>
</evidence>
<comment type="subunit">
    <text evidence="4">In the native structure, TdcB is in a dimeric form, whereas in the TdcB-AMP complex, it exists in a tetrameric form (dimer of dimers).</text>
</comment>
<evidence type="ECO:0000313" key="10">
    <source>
        <dbReference type="EMBL" id="TGG75635.1"/>
    </source>
</evidence>
<dbReference type="InterPro" id="IPR005789">
    <property type="entry name" value="Thr_deHydtase_catblc"/>
</dbReference>
<evidence type="ECO:0000256" key="1">
    <source>
        <dbReference type="ARBA" id="ARBA00001933"/>
    </source>
</evidence>
<accession>A0A6C1C722</accession>
<keyword evidence="7" id="KW-0021">Allosteric enzyme</keyword>
<comment type="caution">
    <text evidence="10">The sequence shown here is derived from an EMBL/GenBank/DDBJ whole genome shotgun (WGS) entry which is preliminary data.</text>
</comment>
<dbReference type="EC" id="4.3.1.19" evidence="5"/>
<dbReference type="PROSITE" id="PS51671">
    <property type="entry name" value="ACT"/>
    <property type="match status" value="1"/>
</dbReference>
<dbReference type="GO" id="GO:0006567">
    <property type="term" value="P:L-threonine catabolic process"/>
    <property type="evidence" value="ECO:0007669"/>
    <property type="project" value="InterPro"/>
</dbReference>
<dbReference type="GO" id="GO:0009097">
    <property type="term" value="P:isoleucine biosynthetic process"/>
    <property type="evidence" value="ECO:0007669"/>
    <property type="project" value="TreeGrafter"/>
</dbReference>
<comment type="cofactor">
    <cofactor evidence="1">
        <name>pyridoxal 5'-phosphate</name>
        <dbReference type="ChEBI" id="CHEBI:597326"/>
    </cofactor>
</comment>
<keyword evidence="9 10" id="KW-0456">Lyase</keyword>
<organism evidence="10 11">
    <name type="scientific">Streptomyces albus</name>
    <dbReference type="NCBI Taxonomy" id="1888"/>
    <lineage>
        <taxon>Bacteria</taxon>
        <taxon>Bacillati</taxon>
        <taxon>Actinomycetota</taxon>
        <taxon>Actinomycetes</taxon>
        <taxon>Kitasatosporales</taxon>
        <taxon>Streptomycetaceae</taxon>
        <taxon>Streptomyces</taxon>
    </lineage>
</organism>
<proteinExistence type="inferred from homology"/>
<keyword evidence="8" id="KW-0663">Pyridoxal phosphate</keyword>
<comment type="similarity">
    <text evidence="3">Belongs to the serine/threonine dehydratase family.</text>
</comment>
<dbReference type="RefSeq" id="WP_016469439.1">
    <property type="nucleotide sequence ID" value="NZ_CP048875.1"/>
</dbReference>
<dbReference type="PANTHER" id="PTHR48078:SF6">
    <property type="entry name" value="L-THREONINE DEHYDRATASE CATABOLIC TDCB"/>
    <property type="match status" value="1"/>
</dbReference>
<gene>
    <name evidence="10" type="ORF">D8771_31980</name>
</gene>
<dbReference type="InterPro" id="IPR000634">
    <property type="entry name" value="Ser/Thr_deHydtase_PyrdxlP-BS"/>
</dbReference>
<dbReference type="InterPro" id="IPR002912">
    <property type="entry name" value="ACT_dom"/>
</dbReference>
<dbReference type="GO" id="GO:0030170">
    <property type="term" value="F:pyridoxal phosphate binding"/>
    <property type="evidence" value="ECO:0007669"/>
    <property type="project" value="InterPro"/>
</dbReference>
<evidence type="ECO:0000256" key="4">
    <source>
        <dbReference type="ARBA" id="ARBA00011447"/>
    </source>
</evidence>
<dbReference type="InterPro" id="IPR044561">
    <property type="entry name" value="ACT_ThrD-II-like"/>
</dbReference>
<dbReference type="AlphaFoldDB" id="A0A6C1C722"/>
<dbReference type="CDD" id="cd04886">
    <property type="entry name" value="ACT_ThrD-II-like"/>
    <property type="match status" value="1"/>
</dbReference>
<comment type="pathway">
    <text evidence="2">Amino-acid degradation; L-threonine degradation via propanoate pathway; propanoate from L-threonine: step 1/4.</text>
</comment>
<sequence length="415" mass="43174">MSTTAPPHHTTPEADLPVTLEDIRRARRTLAGVARTTAIEGSRHLSSLIGAPVRLKCENLQRTGSFKLRGAYVRIAGLSPQERRRGVVAASAGNHAQGVALAASLLGVTSTVFMPVGAPLPKVAATREYGARVRMHGQVVDETLKAAQEYAHATGAVFIHPFDHPHVVAGQGTLGLELLEQCPEVRTVVVGVGGGGLLAGMAVAIKALRPDVRVVGVQAAGSAAYPPSLAAGAPVALESVATMADGIKVGRPGDVPFRIISSLVDEVRTVSEDALSRALLLCLERAKLVVEPAGASPVAALLEEPDSFDGPLAAVLSGGNVDPLVLQRTLRHGMAAAGRYLSLRLRLSDRPGALAALMGELSALDANVLDVSHVRTDPRLGLDEVEVELHLETKGPEHCVEVASGLRAAGYTVKS</sequence>
<dbReference type="Pfam" id="PF00291">
    <property type="entry name" value="PALP"/>
    <property type="match status" value="1"/>
</dbReference>
<dbReference type="InterPro" id="IPR050147">
    <property type="entry name" value="Ser/Thr_Dehydratase"/>
</dbReference>
<evidence type="ECO:0000256" key="5">
    <source>
        <dbReference type="ARBA" id="ARBA00012096"/>
    </source>
</evidence>
<name>A0A6C1C722_9ACTN</name>
<protein>
    <recommendedName>
        <fullName evidence="6">L-threonine dehydratase catabolic TdcB</fullName>
        <ecNumber evidence="5">4.3.1.19</ecNumber>
    </recommendedName>
</protein>
<dbReference type="GeneID" id="75181674"/>
<dbReference type="NCBIfam" id="TIGR01127">
    <property type="entry name" value="ilvA_1Cterm"/>
    <property type="match status" value="1"/>
</dbReference>
<dbReference type="EMBL" id="RCIY01000114">
    <property type="protein sequence ID" value="TGG75635.1"/>
    <property type="molecule type" value="Genomic_DNA"/>
</dbReference>
<evidence type="ECO:0000313" key="11">
    <source>
        <dbReference type="Proteomes" id="UP000298111"/>
    </source>
</evidence>